<dbReference type="Proteomes" id="UP000183809">
    <property type="component" value="Unassembled WGS sequence"/>
</dbReference>
<keyword evidence="9" id="KW-1185">Reference proteome</keyword>
<accession>A0A1J9S8W8</accession>
<dbReference type="InterPro" id="IPR001613">
    <property type="entry name" value="Flavin_amine_oxidase"/>
</dbReference>
<comment type="cofactor">
    <cofactor evidence="1 6">
        <name>FAD</name>
        <dbReference type="ChEBI" id="CHEBI:57692"/>
    </cofactor>
</comment>
<evidence type="ECO:0000259" key="7">
    <source>
        <dbReference type="Pfam" id="PF01593"/>
    </source>
</evidence>
<keyword evidence="3 6" id="KW-0560">Oxidoreductase</keyword>
<dbReference type="InterPro" id="IPR036188">
    <property type="entry name" value="FAD/NAD-bd_sf"/>
</dbReference>
<evidence type="ECO:0000256" key="3">
    <source>
        <dbReference type="ARBA" id="ARBA00023002"/>
    </source>
</evidence>
<dbReference type="GO" id="GO:0097621">
    <property type="term" value="F:monoamine oxidase activity"/>
    <property type="evidence" value="ECO:0007669"/>
    <property type="project" value="UniProtKB-EC"/>
</dbReference>
<dbReference type="STRING" id="236234.A0A1J9S8W8"/>
<protein>
    <recommendedName>
        <fullName evidence="6">Amine oxidase</fullName>
        <ecNumber evidence="6">1.4.3.-</ecNumber>
    </recommendedName>
</protein>
<dbReference type="InterPro" id="IPR050703">
    <property type="entry name" value="Flavin_MAO"/>
</dbReference>
<comment type="similarity">
    <text evidence="2 6">Belongs to the flavin monoamine oxidase family.</text>
</comment>
<dbReference type="Pfam" id="PF01593">
    <property type="entry name" value="Amino_oxidase"/>
    <property type="match status" value="1"/>
</dbReference>
<dbReference type="EMBL" id="MNUE01000012">
    <property type="protein sequence ID" value="OJD36356.1"/>
    <property type="molecule type" value="Genomic_DNA"/>
</dbReference>
<dbReference type="EC" id="1.4.3.-" evidence="6"/>
<name>A0A1J9S8W8_9PEZI</name>
<dbReference type="OrthoDB" id="7777654at2759"/>
<evidence type="ECO:0000256" key="4">
    <source>
        <dbReference type="ARBA" id="ARBA00048448"/>
    </source>
</evidence>
<dbReference type="AlphaFoldDB" id="A0A1J9S8W8"/>
<comment type="caution">
    <text evidence="8">The sequence shown here is derived from an EMBL/GenBank/DDBJ whole genome shotgun (WGS) entry which is preliminary data.</text>
</comment>
<dbReference type="PRINTS" id="PR00757">
    <property type="entry name" value="AMINEOXDASEF"/>
</dbReference>
<keyword evidence="6" id="KW-0285">Flavoprotein</keyword>
<evidence type="ECO:0000256" key="2">
    <source>
        <dbReference type="ARBA" id="ARBA00005995"/>
    </source>
</evidence>
<keyword evidence="6" id="KW-0274">FAD</keyword>
<dbReference type="Gene3D" id="3.50.50.60">
    <property type="entry name" value="FAD/NAD(P)-binding domain"/>
    <property type="match status" value="2"/>
</dbReference>
<feature type="domain" description="Amine oxidase" evidence="7">
    <location>
        <begin position="48"/>
        <end position="479"/>
    </location>
</feature>
<dbReference type="SUPFAM" id="SSF51905">
    <property type="entry name" value="FAD/NAD(P)-binding domain"/>
    <property type="match status" value="1"/>
</dbReference>
<dbReference type="PANTHER" id="PTHR43563">
    <property type="entry name" value="AMINE OXIDASE"/>
    <property type="match status" value="1"/>
</dbReference>
<reference evidence="8 9" key="1">
    <citation type="submission" date="2016-10" db="EMBL/GenBank/DDBJ databases">
        <title>Proteomics and genomics reveal pathogen-plant mechanisms compatible with a hemibiotrophic lifestyle of Diplodia corticola.</title>
        <authorList>
            <person name="Fernandes I."/>
            <person name="De Jonge R."/>
            <person name="Van De Peer Y."/>
            <person name="Devreese B."/>
            <person name="Alves A."/>
            <person name="Esteves A.C."/>
        </authorList>
    </citation>
    <scope>NUCLEOTIDE SEQUENCE [LARGE SCALE GENOMIC DNA]</scope>
    <source>
        <strain evidence="8 9">CBS 112549</strain>
    </source>
</reference>
<dbReference type="GeneID" id="31010935"/>
<evidence type="ECO:0000256" key="6">
    <source>
        <dbReference type="RuleBase" id="RU362067"/>
    </source>
</evidence>
<evidence type="ECO:0000256" key="1">
    <source>
        <dbReference type="ARBA" id="ARBA00001974"/>
    </source>
</evidence>
<organism evidence="8 9">
    <name type="scientific">Diplodia corticola</name>
    <dbReference type="NCBI Taxonomy" id="236234"/>
    <lineage>
        <taxon>Eukaryota</taxon>
        <taxon>Fungi</taxon>
        <taxon>Dikarya</taxon>
        <taxon>Ascomycota</taxon>
        <taxon>Pezizomycotina</taxon>
        <taxon>Dothideomycetes</taxon>
        <taxon>Dothideomycetes incertae sedis</taxon>
        <taxon>Botryosphaeriales</taxon>
        <taxon>Botryosphaeriaceae</taxon>
        <taxon>Diplodia</taxon>
    </lineage>
</organism>
<evidence type="ECO:0000313" key="9">
    <source>
        <dbReference type="Proteomes" id="UP000183809"/>
    </source>
</evidence>
<dbReference type="RefSeq" id="XP_020132616.1">
    <property type="nucleotide sequence ID" value="XM_020270676.1"/>
</dbReference>
<evidence type="ECO:0000256" key="5">
    <source>
        <dbReference type="PIRSR" id="PIRSR601613-1"/>
    </source>
</evidence>
<feature type="binding site" evidence="5">
    <location>
        <position position="379"/>
    </location>
    <ligand>
        <name>substrate</name>
    </ligand>
</feature>
<evidence type="ECO:0000313" key="8">
    <source>
        <dbReference type="EMBL" id="OJD36356.1"/>
    </source>
</evidence>
<dbReference type="Gene3D" id="3.90.660.10">
    <property type="match status" value="2"/>
</dbReference>
<comment type="catalytic activity">
    <reaction evidence="4">
        <text>a secondary aliphatic amine + O2 + H2O = a primary amine + an aldehyde + H2O2</text>
        <dbReference type="Rhea" id="RHEA:26414"/>
        <dbReference type="ChEBI" id="CHEBI:15377"/>
        <dbReference type="ChEBI" id="CHEBI:15379"/>
        <dbReference type="ChEBI" id="CHEBI:16240"/>
        <dbReference type="ChEBI" id="CHEBI:17478"/>
        <dbReference type="ChEBI" id="CHEBI:58855"/>
        <dbReference type="ChEBI" id="CHEBI:65296"/>
        <dbReference type="EC" id="1.4.3.4"/>
    </reaction>
</comment>
<feature type="binding site" evidence="5">
    <location>
        <begin position="67"/>
        <end position="68"/>
    </location>
    <ligand>
        <name>FAD</name>
        <dbReference type="ChEBI" id="CHEBI:57692"/>
    </ligand>
</feature>
<dbReference type="PANTHER" id="PTHR43563:SF1">
    <property type="entry name" value="AMINE OXIDASE [FLAVIN-CONTAINING] B"/>
    <property type="match status" value="1"/>
</dbReference>
<dbReference type="InterPro" id="IPR002937">
    <property type="entry name" value="Amino_oxidase"/>
</dbReference>
<proteinExistence type="inferred from homology"/>
<sequence length="493" mass="53902">MTSRDGYLWTEQAGLRPGIPSIGVIAPATNVTSPNAFYDVVVIGAGYCGLTAARDASLSGLNVLLLEARDRIGGRSWSSNIDGYPFEMGGTWVHWGQPHVWREISRYQMQNELKTSFDFSHGVNHFQLNTAGGSATMSHEEEDSLFASALGKFVNVDGAFGRNIMPQPANMFHVPKARELDNLSAQDRIDAIAPLLSPNERAVLEGFVLLCSGGTLKGMSFLEFLHWWAICGYTYQGCLDYLITYKFSGGQSSFAINFFKEALSTKRLSYAFSTPIKSVNDKGSKVEVTARNGHTYQAARIICTVPLNVLSTVSFDPPLPAGKCAAIGVGHVNQCVKVHAEVGDKAMRSWTGVTYPSNPLIYAIGDGTTPAGNTHVVAFGADQHHIQPEEKLAETFAAVQNLAPGKMDAVRRLVFHNWSKDEFAKGAWFFSPPKLLADHLEDMRARHGNVYFASSDWALLWRSFIDGAIEEGARAAMAVKTELAEADKVNLRL</sequence>
<gene>
    <name evidence="8" type="ORF">BKCO1_12000179</name>
</gene>